<dbReference type="AlphaFoldDB" id="A0A6V7QGV1"/>
<feature type="coiled-coil region" evidence="1">
    <location>
        <begin position="151"/>
        <end position="178"/>
    </location>
</feature>
<dbReference type="EMBL" id="LR862136">
    <property type="protein sequence ID" value="CAD1842373.1"/>
    <property type="molecule type" value="Genomic_DNA"/>
</dbReference>
<evidence type="ECO:0000256" key="1">
    <source>
        <dbReference type="SAM" id="Coils"/>
    </source>
</evidence>
<sequence>MMSFRYKDFRCRCHLYYKKLGGGEVARQCPHKDFVNRPDDWLWLCDHFDSEAFQQCGEIALFKRCYHNGKGWANDEAKKRYETMVNMQSQPPSDENEVPTTEQEICAQVLGTRYGYIPGRGHGPKPKSRREVSENQSSQLQEELTNTKTVLETQQSQIETQQSQIETQQSQIEAQRKEIEWLKTMVQQIIQMPSRNEDSGPSTTW</sequence>
<proteinExistence type="predicted"/>
<dbReference type="PANTHER" id="PTHR33499:SF11">
    <property type="entry name" value="NO APICAL MERISTEM-ASSOCIATED C-TERMINAL DOMAIN-CONTAINING PROTEIN"/>
    <property type="match status" value="1"/>
</dbReference>
<feature type="compositionally biased region" description="Polar residues" evidence="2">
    <location>
        <begin position="134"/>
        <end position="143"/>
    </location>
</feature>
<organism evidence="3">
    <name type="scientific">Ananas comosus var. bracteatus</name>
    <name type="common">red pineapple</name>
    <dbReference type="NCBI Taxonomy" id="296719"/>
    <lineage>
        <taxon>Eukaryota</taxon>
        <taxon>Viridiplantae</taxon>
        <taxon>Streptophyta</taxon>
        <taxon>Embryophyta</taxon>
        <taxon>Tracheophyta</taxon>
        <taxon>Spermatophyta</taxon>
        <taxon>Magnoliopsida</taxon>
        <taxon>Liliopsida</taxon>
        <taxon>Poales</taxon>
        <taxon>Bromeliaceae</taxon>
        <taxon>Bromelioideae</taxon>
        <taxon>Ananas</taxon>
    </lineage>
</organism>
<gene>
    <name evidence="3" type="ORF">CB5_LOCUS25584</name>
</gene>
<dbReference type="PANTHER" id="PTHR33499">
    <property type="entry name" value="OS12G0282400 PROTEIN-RELATED"/>
    <property type="match status" value="1"/>
</dbReference>
<keyword evidence="1" id="KW-0175">Coiled coil</keyword>
<accession>A0A6V7QGV1</accession>
<evidence type="ECO:0000256" key="2">
    <source>
        <dbReference type="SAM" id="MobiDB-lite"/>
    </source>
</evidence>
<name>A0A6V7QGV1_ANACO</name>
<reference evidence="3" key="1">
    <citation type="submission" date="2020-07" db="EMBL/GenBank/DDBJ databases">
        <authorList>
            <person name="Lin J."/>
        </authorList>
    </citation>
    <scope>NUCLEOTIDE SEQUENCE</scope>
</reference>
<protein>
    <submittedName>
        <fullName evidence="3">Uncharacterized protein</fullName>
    </submittedName>
</protein>
<evidence type="ECO:0000313" key="3">
    <source>
        <dbReference type="EMBL" id="CAD1842373.1"/>
    </source>
</evidence>
<feature type="region of interest" description="Disordered" evidence="2">
    <location>
        <begin position="116"/>
        <end position="143"/>
    </location>
</feature>